<dbReference type="PANTHER" id="PTHR13337:SF2">
    <property type="entry name" value="SUCCINATE DEHYDROGENASE [UBIQUINONE] CYTOCHROME B SMALL SUBUNIT, MITOCHONDRIAL"/>
    <property type="match status" value="1"/>
</dbReference>
<feature type="binding site" description="axial binding residue" evidence="11">
    <location>
        <position position="74"/>
    </location>
    <ligand>
        <name>heme b</name>
        <dbReference type="ChEBI" id="CHEBI:60344"/>
        <note>ligand shared with SDHC</note>
    </ligand>
    <ligandPart>
        <name>Fe</name>
        <dbReference type="ChEBI" id="CHEBI:18248"/>
    </ligandPart>
</feature>
<dbReference type="GO" id="GO:0046872">
    <property type="term" value="F:metal ion binding"/>
    <property type="evidence" value="ECO:0007669"/>
    <property type="project" value="UniProtKB-KW"/>
</dbReference>
<gene>
    <name evidence="13" type="ORF">GBAR_LOCUS16618</name>
</gene>
<evidence type="ECO:0000256" key="4">
    <source>
        <dbReference type="ARBA" id="ARBA00022692"/>
    </source>
</evidence>
<evidence type="ECO:0000256" key="5">
    <source>
        <dbReference type="ARBA" id="ARBA00022792"/>
    </source>
</evidence>
<evidence type="ECO:0000256" key="12">
    <source>
        <dbReference type="RuleBase" id="RU364031"/>
    </source>
</evidence>
<dbReference type="GO" id="GO:0006099">
    <property type="term" value="P:tricarboxylic acid cycle"/>
    <property type="evidence" value="ECO:0007669"/>
    <property type="project" value="UniProtKB-KW"/>
</dbReference>
<keyword evidence="8 12" id="KW-0496">Mitochondrion</keyword>
<evidence type="ECO:0000256" key="11">
    <source>
        <dbReference type="PIRSR" id="PIRSR607992-2"/>
    </source>
</evidence>
<comment type="caution">
    <text evidence="13">The sequence shown here is derived from an EMBL/GenBank/DDBJ whole genome shotgun (WGS) entry which is preliminary data.</text>
</comment>
<dbReference type="InterPro" id="IPR034804">
    <property type="entry name" value="SQR/QFR_C/D"/>
</dbReference>
<keyword evidence="12" id="KW-0249">Electron transport</keyword>
<sequence>MASGQDNLVVSKSTLNISLSVRNYSTSPVVQASVGRHWYIERLASVGLLALIPAGLVYPNPAVDYGLALLVPLHGHWGLMAVAKDYTPEILMPAAKGLVYIPSIGTFAGLMYLNVRDVGICGAVRAVWSL</sequence>
<dbReference type="AlphaFoldDB" id="A0AA35WQP7"/>
<keyword evidence="3 12" id="KW-0813">Transport</keyword>
<dbReference type="EMBL" id="CASHTH010002391">
    <property type="protein sequence ID" value="CAI8029244.1"/>
    <property type="molecule type" value="Genomic_DNA"/>
</dbReference>
<dbReference type="GO" id="GO:0048039">
    <property type="term" value="F:ubiquinone binding"/>
    <property type="evidence" value="ECO:0007669"/>
    <property type="project" value="TreeGrafter"/>
</dbReference>
<dbReference type="GO" id="GO:0005743">
    <property type="term" value="C:mitochondrial inner membrane"/>
    <property type="evidence" value="ECO:0007669"/>
    <property type="project" value="UniProtKB-SubCell"/>
</dbReference>
<dbReference type="GO" id="GO:0006121">
    <property type="term" value="P:mitochondrial electron transport, succinate to ubiquinone"/>
    <property type="evidence" value="ECO:0007669"/>
    <property type="project" value="TreeGrafter"/>
</dbReference>
<keyword evidence="7" id="KW-1133">Transmembrane helix</keyword>
<keyword evidence="4" id="KW-0812">Transmembrane</keyword>
<keyword evidence="12" id="KW-0816">Tricarboxylic acid cycle</keyword>
<evidence type="ECO:0000256" key="6">
    <source>
        <dbReference type="ARBA" id="ARBA00022946"/>
    </source>
</evidence>
<dbReference type="Gene3D" id="1.20.1300.10">
    <property type="entry name" value="Fumarate reductase/succinate dehydrogenase, transmembrane subunit"/>
    <property type="match status" value="1"/>
</dbReference>
<evidence type="ECO:0000256" key="8">
    <source>
        <dbReference type="ARBA" id="ARBA00023128"/>
    </source>
</evidence>
<evidence type="ECO:0000256" key="1">
    <source>
        <dbReference type="ARBA" id="ARBA00004448"/>
    </source>
</evidence>
<comment type="similarity">
    <text evidence="2 12">Belongs to the CybS family.</text>
</comment>
<evidence type="ECO:0000256" key="10">
    <source>
        <dbReference type="PIRSR" id="PIRSR607992-1"/>
    </source>
</evidence>
<evidence type="ECO:0000256" key="2">
    <source>
        <dbReference type="ARBA" id="ARBA00007294"/>
    </source>
</evidence>
<comment type="subcellular location">
    <subcellularLocation>
        <location evidence="1 12">Mitochondrion inner membrane</location>
        <topology evidence="1 12">Multi-pass membrane protein</topology>
    </subcellularLocation>
</comment>
<keyword evidence="11 12" id="KW-0479">Metal-binding</keyword>
<evidence type="ECO:0000313" key="13">
    <source>
        <dbReference type="EMBL" id="CAI8029244.1"/>
    </source>
</evidence>
<accession>A0AA35WQP7</accession>
<dbReference type="InterPro" id="IPR007992">
    <property type="entry name" value="CybS"/>
</dbReference>
<name>A0AA35WQP7_GEOBA</name>
<organism evidence="13 14">
    <name type="scientific">Geodia barretti</name>
    <name type="common">Barrett's horny sponge</name>
    <dbReference type="NCBI Taxonomy" id="519541"/>
    <lineage>
        <taxon>Eukaryota</taxon>
        <taxon>Metazoa</taxon>
        <taxon>Porifera</taxon>
        <taxon>Demospongiae</taxon>
        <taxon>Heteroscleromorpha</taxon>
        <taxon>Tetractinellida</taxon>
        <taxon>Astrophorina</taxon>
        <taxon>Geodiidae</taxon>
        <taxon>Geodia</taxon>
    </lineage>
</organism>
<evidence type="ECO:0000256" key="3">
    <source>
        <dbReference type="ARBA" id="ARBA00022448"/>
    </source>
</evidence>
<evidence type="ECO:0000256" key="9">
    <source>
        <dbReference type="ARBA" id="ARBA00023136"/>
    </source>
</evidence>
<dbReference type="GO" id="GO:0020037">
    <property type="term" value="F:heme binding"/>
    <property type="evidence" value="ECO:0007669"/>
    <property type="project" value="TreeGrafter"/>
</dbReference>
<dbReference type="Proteomes" id="UP001174909">
    <property type="component" value="Unassembled WGS sequence"/>
</dbReference>
<keyword evidence="6 12" id="KW-0809">Transit peptide</keyword>
<dbReference type="Pfam" id="PF05328">
    <property type="entry name" value="CybS"/>
    <property type="match status" value="1"/>
</dbReference>
<keyword evidence="12" id="KW-0349">Heme</keyword>
<keyword evidence="5 12" id="KW-0999">Mitochondrion inner membrane</keyword>
<protein>
    <recommendedName>
        <fullName evidence="12">Succinate dehydrogenase [ubiquinone] cytochrome b small subunit</fullName>
    </recommendedName>
</protein>
<feature type="binding site" evidence="10">
    <location>
        <position position="86"/>
    </location>
    <ligand>
        <name>a ubiquinone</name>
        <dbReference type="ChEBI" id="CHEBI:16389"/>
        <note>ligand shared with IP/SDHB</note>
    </ligand>
</feature>
<comment type="function">
    <text evidence="12">Membrane-anchoring subunit of succinate dehydrogenase (SDH) that is involved in complex II of the mitochondrial electron transport chain and is responsible for transferring electrons from succinate to ubiquinone (coenzyme Q).</text>
</comment>
<keyword evidence="14" id="KW-1185">Reference proteome</keyword>
<proteinExistence type="inferred from homology"/>
<evidence type="ECO:0000256" key="7">
    <source>
        <dbReference type="ARBA" id="ARBA00022989"/>
    </source>
</evidence>
<evidence type="ECO:0000313" key="14">
    <source>
        <dbReference type="Proteomes" id="UP001174909"/>
    </source>
</evidence>
<reference evidence="13" key="1">
    <citation type="submission" date="2023-03" db="EMBL/GenBank/DDBJ databases">
        <authorList>
            <person name="Steffen K."/>
            <person name="Cardenas P."/>
        </authorList>
    </citation>
    <scope>NUCLEOTIDE SEQUENCE</scope>
</reference>
<keyword evidence="11" id="KW-0408">Iron</keyword>
<keyword evidence="9 12" id="KW-0472">Membrane</keyword>
<dbReference type="PANTHER" id="PTHR13337">
    <property type="entry name" value="SUCCINATE DEHYDROGENASE"/>
    <property type="match status" value="1"/>
</dbReference>